<reference evidence="2 3" key="1">
    <citation type="submission" date="2013-08" db="EMBL/GenBank/DDBJ databases">
        <authorList>
            <consortium name="DOE Joint Genome Institute"/>
            <person name="Eisen J."/>
            <person name="Huntemann M."/>
            <person name="Han J."/>
            <person name="Chen A."/>
            <person name="Kyrpides N."/>
            <person name="Mavromatis K."/>
            <person name="Markowitz V."/>
            <person name="Palaniappan K."/>
            <person name="Ivanova N."/>
            <person name="Schaumberg A."/>
            <person name="Pati A."/>
            <person name="Liolios K."/>
            <person name="Nordberg H.P."/>
            <person name="Cantor M.N."/>
            <person name="Hua S.X."/>
            <person name="Woyke T."/>
        </authorList>
    </citation>
    <scope>NUCLEOTIDE SEQUENCE [LARGE SCALE GENOMIC DNA]</scope>
    <source>
        <strain evidence="2 3">DSM 44927</strain>
    </source>
</reference>
<evidence type="ECO:0000313" key="2">
    <source>
        <dbReference type="EMBL" id="ETA71138.1"/>
    </source>
</evidence>
<feature type="transmembrane region" description="Helical" evidence="1">
    <location>
        <begin position="128"/>
        <end position="147"/>
    </location>
</feature>
<feature type="transmembrane region" description="Helical" evidence="1">
    <location>
        <begin position="159"/>
        <end position="180"/>
    </location>
</feature>
<dbReference type="OrthoDB" id="3292770at2"/>
<keyword evidence="1" id="KW-1133">Transmembrane helix</keyword>
<gene>
    <name evidence="2" type="ORF">ActroDRAFT_0164</name>
</gene>
<accession>W9DZ97</accession>
<dbReference type="AlphaFoldDB" id="W9DZ97"/>
<name>W9DZ97_9ACTN</name>
<organism evidence="2 3">
    <name type="scientific">Actinospica robiniae DSM 44927</name>
    <dbReference type="NCBI Taxonomy" id="479430"/>
    <lineage>
        <taxon>Bacteria</taxon>
        <taxon>Bacillati</taxon>
        <taxon>Actinomycetota</taxon>
        <taxon>Actinomycetes</taxon>
        <taxon>Catenulisporales</taxon>
        <taxon>Actinospicaceae</taxon>
        <taxon>Actinospica</taxon>
    </lineage>
</organism>
<dbReference type="HOGENOM" id="CLU_820476_0_0_11"/>
<feature type="transmembrane region" description="Helical" evidence="1">
    <location>
        <begin position="258"/>
        <end position="281"/>
    </location>
</feature>
<comment type="caution">
    <text evidence="2">The sequence shown here is derived from an EMBL/GenBank/DDBJ whole genome shotgun (WGS) entry which is preliminary data.</text>
</comment>
<keyword evidence="3" id="KW-1185">Reference proteome</keyword>
<feature type="transmembrane region" description="Helical" evidence="1">
    <location>
        <begin position="312"/>
        <end position="331"/>
    </location>
</feature>
<dbReference type="EMBL" id="AZAN01000001">
    <property type="protein sequence ID" value="ETA71138.1"/>
    <property type="molecule type" value="Genomic_DNA"/>
</dbReference>
<feature type="transmembrane region" description="Helical" evidence="1">
    <location>
        <begin position="219"/>
        <end position="238"/>
    </location>
</feature>
<proteinExistence type="predicted"/>
<sequence>MTRTGKDAASRILGVAVALFPPDRRDWGQAMRAELAALEDPAARRRFALGCLRVALTRPSTLRTLGYPALMLGALAAAVWWSGRIGYGPLRWAVLAAAAALLAFVWWGRRPGALGPVGPGRVPRLARACGCMLVCALVLAGAASVASNSNPGEQAAVGVPIYTAVSAGYLFAFLAVTSRATAHRGAVPARTLAVGGGVGGAAAAIWVAVLATARPMPTATAPLIALIAGAVIVAAVVAPTSRRASGRPLTGRAKDGLIAGLCAGASAALLAVESLTALATYGPAAMIPDLAPVALTRADDLAQSRSEIQDPYVAILLLGGLLAIALCLSAIRVRRPSP</sequence>
<dbReference type="Proteomes" id="UP000019485">
    <property type="component" value="Unassembled WGS sequence"/>
</dbReference>
<protein>
    <submittedName>
        <fullName evidence="2">Uncharacterized protein</fullName>
    </submittedName>
</protein>
<keyword evidence="1" id="KW-0472">Membrane</keyword>
<feature type="transmembrane region" description="Helical" evidence="1">
    <location>
        <begin position="192"/>
        <end position="213"/>
    </location>
</feature>
<dbReference type="RefSeq" id="WP_157435622.1">
    <property type="nucleotide sequence ID" value="NZ_KI632511.1"/>
</dbReference>
<evidence type="ECO:0000313" key="3">
    <source>
        <dbReference type="Proteomes" id="UP000019485"/>
    </source>
</evidence>
<feature type="transmembrane region" description="Helical" evidence="1">
    <location>
        <begin position="89"/>
        <end position="107"/>
    </location>
</feature>
<evidence type="ECO:0000256" key="1">
    <source>
        <dbReference type="SAM" id="Phobius"/>
    </source>
</evidence>
<keyword evidence="1" id="KW-0812">Transmembrane</keyword>
<feature type="transmembrane region" description="Helical" evidence="1">
    <location>
        <begin position="65"/>
        <end position="83"/>
    </location>
</feature>